<accession>A0A219B379</accession>
<comment type="caution">
    <text evidence="2">The sequence shown here is derived from an EMBL/GenBank/DDBJ whole genome shotgun (WGS) entry which is preliminary data.</text>
</comment>
<dbReference type="Proteomes" id="UP000198462">
    <property type="component" value="Unassembled WGS sequence"/>
</dbReference>
<organism evidence="2 3">
    <name type="scientific">Pacificimonas flava</name>
    <dbReference type="NCBI Taxonomy" id="1234595"/>
    <lineage>
        <taxon>Bacteria</taxon>
        <taxon>Pseudomonadati</taxon>
        <taxon>Pseudomonadota</taxon>
        <taxon>Alphaproteobacteria</taxon>
        <taxon>Sphingomonadales</taxon>
        <taxon>Sphingosinicellaceae</taxon>
        <taxon>Pacificimonas</taxon>
    </lineage>
</organism>
<dbReference type="RefSeq" id="WP_088711591.1">
    <property type="nucleotide sequence ID" value="NZ_NFZT01000001.1"/>
</dbReference>
<keyword evidence="1" id="KW-0812">Transmembrane</keyword>
<feature type="transmembrane region" description="Helical" evidence="1">
    <location>
        <begin position="33"/>
        <end position="51"/>
    </location>
</feature>
<dbReference type="EMBL" id="NFZT01000001">
    <property type="protein sequence ID" value="OWV32800.1"/>
    <property type="molecule type" value="Genomic_DNA"/>
</dbReference>
<evidence type="ECO:0000256" key="1">
    <source>
        <dbReference type="SAM" id="Phobius"/>
    </source>
</evidence>
<evidence type="ECO:0000313" key="3">
    <source>
        <dbReference type="Proteomes" id="UP000198462"/>
    </source>
</evidence>
<reference evidence="3" key="1">
    <citation type="submission" date="2017-05" db="EMBL/GenBank/DDBJ databases">
        <authorList>
            <person name="Lin X."/>
        </authorList>
    </citation>
    <scope>NUCLEOTIDE SEQUENCE [LARGE SCALE GENOMIC DNA]</scope>
    <source>
        <strain evidence="3">JLT2012</strain>
    </source>
</reference>
<keyword evidence="1" id="KW-1133">Transmembrane helix</keyword>
<protein>
    <submittedName>
        <fullName evidence="2">Uncharacterized protein</fullName>
    </submittedName>
</protein>
<evidence type="ECO:0000313" key="2">
    <source>
        <dbReference type="EMBL" id="OWV32800.1"/>
    </source>
</evidence>
<gene>
    <name evidence="2" type="ORF">B5C34_04585</name>
</gene>
<feature type="transmembrane region" description="Helical" evidence="1">
    <location>
        <begin position="9"/>
        <end position="27"/>
    </location>
</feature>
<keyword evidence="3" id="KW-1185">Reference proteome</keyword>
<sequence>MSNSKIRKAIRWAFAMILVAMAGRLGLAGEADVALMLLVLPAFAVLSLGGFRRPKSCGDTATANAAGGDAA</sequence>
<dbReference type="AlphaFoldDB" id="A0A219B379"/>
<name>A0A219B379_9SPHN</name>
<keyword evidence="1" id="KW-0472">Membrane</keyword>
<proteinExistence type="predicted"/>